<name>A0A1G2EWU6_9BACT</name>
<accession>A0A1G2EWU6</accession>
<evidence type="ECO:0008006" key="3">
    <source>
        <dbReference type="Google" id="ProtNLM"/>
    </source>
</evidence>
<comment type="caution">
    <text evidence="1">The sequence shown here is derived from an EMBL/GenBank/DDBJ whole genome shotgun (WGS) entry which is preliminary data.</text>
</comment>
<evidence type="ECO:0000313" key="2">
    <source>
        <dbReference type="Proteomes" id="UP000177486"/>
    </source>
</evidence>
<evidence type="ECO:0000313" key="1">
    <source>
        <dbReference type="EMBL" id="OGZ30286.1"/>
    </source>
</evidence>
<dbReference type="InterPro" id="IPR011856">
    <property type="entry name" value="tRNA_endonuc-like_dom_sf"/>
</dbReference>
<sequence length="289" mass="33396">MPDIFRPEKINLANNPDISESKIQDKIAENPAILGLGDLVLKDKERTQPRAGRLDLLLQDPDTQRRYEVEIQLGRTDESHIIRTIEYWDTERKRYPQYDHCAVIVAEEITTRFHNVIGLFNGSIPIIAIQMNAYKFGDDIGLVFTTVLDELALGSVDEDEEVREVTDRSYWVDRGTEETVKMADKLLAVINEFSGGGYELKYNKFYIGLAKNGQPNNFAVFRPRKSSLNLEIRLPYSDEVQGKITENDLDDIGYMKRWGVYRLRLNEDDLKNKKELLKELLIMAYENSK</sequence>
<gene>
    <name evidence="1" type="ORF">A2931_04140</name>
</gene>
<protein>
    <recommendedName>
        <fullName evidence="3">DUF5655 domain-containing protein</fullName>
    </recommendedName>
</protein>
<reference evidence="1 2" key="1">
    <citation type="journal article" date="2016" name="Nat. Commun.">
        <title>Thousands of microbial genomes shed light on interconnected biogeochemical processes in an aquifer system.</title>
        <authorList>
            <person name="Anantharaman K."/>
            <person name="Brown C.T."/>
            <person name="Hug L.A."/>
            <person name="Sharon I."/>
            <person name="Castelle C.J."/>
            <person name="Probst A.J."/>
            <person name="Thomas B.C."/>
            <person name="Singh A."/>
            <person name="Wilkins M.J."/>
            <person name="Karaoz U."/>
            <person name="Brodie E.L."/>
            <person name="Williams K.H."/>
            <person name="Hubbard S.S."/>
            <person name="Banfield J.F."/>
        </authorList>
    </citation>
    <scope>NUCLEOTIDE SEQUENCE [LARGE SCALE GENOMIC DNA]</scope>
</reference>
<organism evidence="1 2">
    <name type="scientific">Candidatus Niyogibacteria bacterium RIFCSPLOWO2_01_FULL_45_48</name>
    <dbReference type="NCBI Taxonomy" id="1801724"/>
    <lineage>
        <taxon>Bacteria</taxon>
        <taxon>Candidatus Niyogiibacteriota</taxon>
    </lineage>
</organism>
<dbReference type="Proteomes" id="UP000177486">
    <property type="component" value="Unassembled WGS sequence"/>
</dbReference>
<dbReference type="EMBL" id="MHMQ01000023">
    <property type="protein sequence ID" value="OGZ30286.1"/>
    <property type="molecule type" value="Genomic_DNA"/>
</dbReference>
<dbReference type="Gene3D" id="3.40.1350.10">
    <property type="match status" value="1"/>
</dbReference>
<dbReference type="GO" id="GO:0003676">
    <property type="term" value="F:nucleic acid binding"/>
    <property type="evidence" value="ECO:0007669"/>
    <property type="project" value="InterPro"/>
</dbReference>
<proteinExistence type="predicted"/>
<dbReference type="AlphaFoldDB" id="A0A1G2EWU6"/>